<accession>A0A9X2WMB6</accession>
<sequence>MNNRHRKMLQDLFSPAYWILSAMQKTLKNYWLITFTLFALVGQGLLANGSSMVPMDHQQSHMMTQALSDGSDNNVPLTSMQHASAMTDCHGNMVSESQSQQVDNSNSCCNGLGGCSIDCNHCLTISFTADLSDIQFDIANAPANPAPLAATVSGFSVDSPPAFRPPIA</sequence>
<dbReference type="EMBL" id="JAMTCD010000009">
    <property type="protein sequence ID" value="MCT7941895.1"/>
    <property type="molecule type" value="Genomic_DNA"/>
</dbReference>
<reference evidence="1" key="1">
    <citation type="journal article" date="2023" name="Int. J. Syst. Evol. Microbiol.">
        <title>&lt;i&gt;Shewanella septentrionalis&lt;/i&gt; sp. nov. and &lt;i&gt;Shewanella holmiensis&lt;/i&gt; sp. nov., isolated from Baltic Sea water and sediments.</title>
        <authorList>
            <person name="Martin-Rodriguez A.J."/>
            <person name="Thorell K."/>
            <person name="Joffre E."/>
            <person name="Jensie-Markopoulos S."/>
            <person name="Moore E.R.B."/>
            <person name="Sjoling A."/>
        </authorList>
    </citation>
    <scope>NUCLEOTIDE SEQUENCE</scope>
    <source>
        <strain evidence="1">SP1S2-7</strain>
    </source>
</reference>
<gene>
    <name evidence="1" type="ORF">NE535_08855</name>
</gene>
<dbReference type="AlphaFoldDB" id="A0A9X2WMB6"/>
<name>A0A9X2WMB6_9GAMM</name>
<evidence type="ECO:0000313" key="1">
    <source>
        <dbReference type="EMBL" id="MCT7941895.1"/>
    </source>
</evidence>
<comment type="caution">
    <text evidence="1">The sequence shown here is derived from an EMBL/GenBank/DDBJ whole genome shotgun (WGS) entry which is preliminary data.</text>
</comment>
<protein>
    <recommendedName>
        <fullName evidence="3">DUF2946 domain-containing protein</fullName>
    </recommendedName>
</protein>
<evidence type="ECO:0008006" key="3">
    <source>
        <dbReference type="Google" id="ProtNLM"/>
    </source>
</evidence>
<evidence type="ECO:0000313" key="2">
    <source>
        <dbReference type="Proteomes" id="UP001155546"/>
    </source>
</evidence>
<keyword evidence="2" id="KW-1185">Reference proteome</keyword>
<organism evidence="1 2">
    <name type="scientific">Shewanella holmiensis</name>
    <dbReference type="NCBI Taxonomy" id="2952222"/>
    <lineage>
        <taxon>Bacteria</taxon>
        <taxon>Pseudomonadati</taxon>
        <taxon>Pseudomonadota</taxon>
        <taxon>Gammaproteobacteria</taxon>
        <taxon>Alteromonadales</taxon>
        <taxon>Shewanellaceae</taxon>
        <taxon>Shewanella</taxon>
    </lineage>
</organism>
<dbReference type="Proteomes" id="UP001155546">
    <property type="component" value="Unassembled WGS sequence"/>
</dbReference>
<dbReference type="RefSeq" id="WP_261298277.1">
    <property type="nucleotide sequence ID" value="NZ_JAMTCD010000009.1"/>
</dbReference>
<proteinExistence type="predicted"/>